<dbReference type="Pfam" id="PF18962">
    <property type="entry name" value="Por_Secre_tail"/>
    <property type="match status" value="1"/>
</dbReference>
<dbReference type="InterPro" id="IPR012334">
    <property type="entry name" value="Pectin_lyas_fold"/>
</dbReference>
<keyword evidence="1 2" id="KW-0732">Signal</keyword>
<sequence>MKRLYITFLAIAISLSASALNRFYVDDDATGNNDGSSWVDAYTDLNDALLHVASSSNYIGAEIWIAEGFYTRLSQNQSFLVTNDALLYGGFSGNETDLNERDIQNHPTIISGDVDWNDTGAPSSSNSSMLLNAANVFKVSSPNRALFDGLIIERAYSTTESGGGINVISTSLENLQISNCIIRENVAKNRAGVLYYSDLNGSGFYLFNNRIEDNVNTDGSSSYTIEFRASSSNWTYSDVHFVNNLFKNNSSESSFQMGTCAKFTAFGGSDIDLYLTNNTFVGNPQTGTNTNNVSSLIVYQHGGGGSALHAFVNNNIFYNNPGANAIFGESLQGSSVTGELNISNTSSNQNVQDFADNLNLLNTHEVTSSPFVDAANEDYTPIAAYQTIGDLAYYDNQFLNNSYPGQEYPTRDLAGNPRFDGQGNLSIGAYQYDETASLEHVAEVNFNVFPNPFIEEVHIQSNSTIESVVIRNTMGQVVYESHEVNSKSYTTDLSALDAGVYFVNVEYVDQKGQSSKIVK</sequence>
<dbReference type="RefSeq" id="WP_116881900.1">
    <property type="nucleotide sequence ID" value="NZ_QURB01000010.1"/>
</dbReference>
<dbReference type="EMBL" id="QURB01000010">
    <property type="protein sequence ID" value="RFC53279.1"/>
    <property type="molecule type" value="Genomic_DNA"/>
</dbReference>
<gene>
    <name evidence="4" type="ORF">DXU93_13835</name>
</gene>
<protein>
    <submittedName>
        <fullName evidence="4">T9SS C-terminal target domain-containing protein</fullName>
    </submittedName>
</protein>
<dbReference type="Proteomes" id="UP000257127">
    <property type="component" value="Unassembled WGS sequence"/>
</dbReference>
<dbReference type="InterPro" id="IPR026444">
    <property type="entry name" value="Secre_tail"/>
</dbReference>
<dbReference type="Gene3D" id="2.160.20.10">
    <property type="entry name" value="Single-stranded right-handed beta-helix, Pectin lyase-like"/>
    <property type="match status" value="1"/>
</dbReference>
<feature type="domain" description="Secretion system C-terminal sorting" evidence="3">
    <location>
        <begin position="448"/>
        <end position="517"/>
    </location>
</feature>
<feature type="signal peptide" evidence="2">
    <location>
        <begin position="1"/>
        <end position="19"/>
    </location>
</feature>
<dbReference type="OrthoDB" id="8901262at2"/>
<feature type="chain" id="PRO_5017787349" evidence="2">
    <location>
        <begin position="20"/>
        <end position="519"/>
    </location>
</feature>
<dbReference type="NCBIfam" id="TIGR04183">
    <property type="entry name" value="Por_Secre_tail"/>
    <property type="match status" value="1"/>
</dbReference>
<keyword evidence="5" id="KW-1185">Reference proteome</keyword>
<dbReference type="SUPFAM" id="SSF51126">
    <property type="entry name" value="Pectin lyase-like"/>
    <property type="match status" value="1"/>
</dbReference>
<proteinExistence type="predicted"/>
<reference evidence="4 5" key="1">
    <citation type="submission" date="2018-08" db="EMBL/GenBank/DDBJ databases">
        <title>The draft genome squence of Brumimicrobium sp. N62.</title>
        <authorList>
            <person name="Du Z.-J."/>
            <person name="Luo H.-R."/>
        </authorList>
    </citation>
    <scope>NUCLEOTIDE SEQUENCE [LARGE SCALE GENOMIC DNA]</scope>
    <source>
        <strain evidence="4 5">N62</strain>
    </source>
</reference>
<dbReference type="InterPro" id="IPR011050">
    <property type="entry name" value="Pectin_lyase_fold/virulence"/>
</dbReference>
<evidence type="ECO:0000259" key="3">
    <source>
        <dbReference type="Pfam" id="PF18962"/>
    </source>
</evidence>
<comment type="caution">
    <text evidence="4">The sequence shown here is derived from an EMBL/GenBank/DDBJ whole genome shotgun (WGS) entry which is preliminary data.</text>
</comment>
<evidence type="ECO:0000256" key="1">
    <source>
        <dbReference type="ARBA" id="ARBA00022729"/>
    </source>
</evidence>
<evidence type="ECO:0000313" key="4">
    <source>
        <dbReference type="EMBL" id="RFC53279.1"/>
    </source>
</evidence>
<evidence type="ECO:0000313" key="5">
    <source>
        <dbReference type="Proteomes" id="UP000257127"/>
    </source>
</evidence>
<dbReference type="AlphaFoldDB" id="A0A3E1EUN2"/>
<accession>A0A3E1EUN2</accession>
<name>A0A3E1EUN2_9FLAO</name>
<organism evidence="4 5">
    <name type="scientific">Brumimicrobium aurantiacum</name>
    <dbReference type="NCBI Taxonomy" id="1737063"/>
    <lineage>
        <taxon>Bacteria</taxon>
        <taxon>Pseudomonadati</taxon>
        <taxon>Bacteroidota</taxon>
        <taxon>Flavobacteriia</taxon>
        <taxon>Flavobacteriales</taxon>
        <taxon>Crocinitomicaceae</taxon>
        <taxon>Brumimicrobium</taxon>
    </lineage>
</organism>
<evidence type="ECO:0000256" key="2">
    <source>
        <dbReference type="SAM" id="SignalP"/>
    </source>
</evidence>